<accession>A0ABT3D0C6</accession>
<dbReference type="InterPro" id="IPR000792">
    <property type="entry name" value="Tscrpt_reg_LuxR_C"/>
</dbReference>
<keyword evidence="2" id="KW-0812">Transmembrane</keyword>
<dbReference type="Pfam" id="PF07494">
    <property type="entry name" value="Reg_prop"/>
    <property type="match status" value="1"/>
</dbReference>
<dbReference type="SUPFAM" id="SSF50952">
    <property type="entry name" value="Soluble quinoprotein glucose dehydrogenase"/>
    <property type="match status" value="1"/>
</dbReference>
<dbReference type="InterPro" id="IPR011123">
    <property type="entry name" value="Y_Y_Y"/>
</dbReference>
<feature type="transmembrane region" description="Helical" evidence="2">
    <location>
        <begin position="762"/>
        <end position="780"/>
    </location>
</feature>
<dbReference type="RefSeq" id="WP_264140112.1">
    <property type="nucleotide sequence ID" value="NZ_JAOYOD010000001.1"/>
</dbReference>
<keyword evidence="5" id="KW-1185">Reference proteome</keyword>
<dbReference type="Gene3D" id="2.130.10.10">
    <property type="entry name" value="YVTN repeat-like/Quinoprotein amine dehydrogenase"/>
    <property type="match status" value="2"/>
</dbReference>
<name>A0ABT3D0C6_9BACT</name>
<feature type="domain" description="HTH luxR-type" evidence="3">
    <location>
        <begin position="914"/>
        <end position="971"/>
    </location>
</feature>
<dbReference type="Pfam" id="PF07495">
    <property type="entry name" value="Y_Y_Y"/>
    <property type="match status" value="1"/>
</dbReference>
<dbReference type="InterPro" id="IPR036388">
    <property type="entry name" value="WH-like_DNA-bd_sf"/>
</dbReference>
<dbReference type="InterPro" id="IPR011041">
    <property type="entry name" value="Quinoprot_gluc/sorb_DH_b-prop"/>
</dbReference>
<dbReference type="Gene3D" id="2.60.40.10">
    <property type="entry name" value="Immunoglobulins"/>
    <property type="match status" value="1"/>
</dbReference>
<evidence type="ECO:0000313" key="4">
    <source>
        <dbReference type="EMBL" id="MCV9389190.1"/>
    </source>
</evidence>
<keyword evidence="2" id="KW-0472">Membrane</keyword>
<comment type="caution">
    <text evidence="4">The sequence shown here is derived from an EMBL/GenBank/DDBJ whole genome shotgun (WGS) entry which is preliminary data.</text>
</comment>
<evidence type="ECO:0000256" key="2">
    <source>
        <dbReference type="SAM" id="Phobius"/>
    </source>
</evidence>
<sequence>MTRKTTSIVLGLIFLLSLFDTFTITARNYKGIPFIRTFLPREYNAGMQNHTLTQDQRGIIYIGNNYGLLEYDGSSWRLYPVINGTKVRAVSQHPNGRIYIGAQGQFGYYFPDKKGELTYHSLSDMLPESQGNIAEVWNCFVRGDDVYFLTEREIFLYNGTDVKRIASDLAIKSSFMVRNQLYVQLEEQGLIFVERNHIIPVFGSQKLNDKLIIGLIPYSNDRLIAFTQSNGVYIYNNNQFKEWEVSANSYLKNLTLRTSTLLSNHQIVLGTSNNGIVFIDTDGQITDELNKDRGFNNKEVFRIIEDRYGNLWVGQNNGLAKIEYSSPFTYINEQYGVEGAGYCSYADQSGLFLGTNSGLFFLSKEGGNGRKMKKLEEGQVYSIQSLEDKILLGHTQGATLLDPKHSMKPQIMSNVLGAWDFIIPRNHPELLLEGSYLGLQVYKKNGDSWEGSGLLEGLRESTRVFKEDMDGSIWMSHGYKGVFRIYPSKHYDQVDSVKFYGTDEGFSTTHLINLFSINNEYLFCSEQGIYQYDKKNDQFELSTYFTEIFGDSIHIREMAQAPNGDIYFISGDSTGMIRKGKFESHSTYTKIFNKIHGRLNDDLENISILDYDNIMFGAHEGFIHYNPSKASNLLKPINVMIRRVISTNNKRTVFSGNFVKNGEIIQKQPSSSIPVFPYEENSLLFQFSSTFSDDDQKTQFSYYLKGNDSDWSLWSQNTEKEYTNLREGSYELQVKAKNIYNIESPIASYKFSVTAPWYRTNLAFSLYFLGMIGTVLAIVFRQSVRHKKEKKVLTLNQKRELIKKDNELEEQTQKSKAEIMKLKNEKLEFEINTKNKELASSTMNLIDKNQLLSGLKNDIQQILSQDKKSGNTKALKDMMKKIDKSITHDEEWEHFQQYFDQVHGDFTQRLRNKYKNLTPQEVKLSNYLRMNLSTKEIAQLMNITNRGVEIARYRLRKKLDLQREINLTEFIGRF</sequence>
<dbReference type="Gene3D" id="1.10.10.10">
    <property type="entry name" value="Winged helix-like DNA-binding domain superfamily/Winged helix DNA-binding domain"/>
    <property type="match status" value="1"/>
</dbReference>
<dbReference type="Proteomes" id="UP001300692">
    <property type="component" value="Unassembled WGS sequence"/>
</dbReference>
<dbReference type="EMBL" id="JAOYOD010000001">
    <property type="protein sequence ID" value="MCV9389190.1"/>
    <property type="molecule type" value="Genomic_DNA"/>
</dbReference>
<evidence type="ECO:0000259" key="3">
    <source>
        <dbReference type="SMART" id="SM00421"/>
    </source>
</evidence>
<evidence type="ECO:0000313" key="5">
    <source>
        <dbReference type="Proteomes" id="UP001300692"/>
    </source>
</evidence>
<feature type="coiled-coil region" evidence="1">
    <location>
        <begin position="798"/>
        <end position="837"/>
    </location>
</feature>
<protein>
    <submittedName>
        <fullName evidence="4">Two component regulator three y domain-containing protein</fullName>
    </submittedName>
</protein>
<dbReference type="InterPro" id="IPR015943">
    <property type="entry name" value="WD40/YVTN_repeat-like_dom_sf"/>
</dbReference>
<keyword evidence="1" id="KW-0175">Coiled coil</keyword>
<reference evidence="4 5" key="1">
    <citation type="submission" date="2022-10" db="EMBL/GenBank/DDBJ databases">
        <title>Comparative genomics and taxonomic characterization of three novel marine species of genus Reichenbachiella exhibiting antioxidant and polysaccharide degradation activities.</title>
        <authorList>
            <person name="Muhammad N."/>
            <person name="Lee Y.-J."/>
            <person name="Ko J."/>
            <person name="Kim S.-G."/>
        </authorList>
    </citation>
    <scope>NUCLEOTIDE SEQUENCE [LARGE SCALE GENOMIC DNA]</scope>
    <source>
        <strain evidence="4 5">ABR2-5</strain>
    </source>
</reference>
<dbReference type="InterPro" id="IPR011110">
    <property type="entry name" value="Reg_prop"/>
</dbReference>
<proteinExistence type="predicted"/>
<gene>
    <name evidence="4" type="ORF">N7U62_21170</name>
</gene>
<dbReference type="SUPFAM" id="SSF46894">
    <property type="entry name" value="C-terminal effector domain of the bipartite response regulators"/>
    <property type="match status" value="1"/>
</dbReference>
<dbReference type="InterPro" id="IPR016032">
    <property type="entry name" value="Sig_transdc_resp-reg_C-effctor"/>
</dbReference>
<dbReference type="SMART" id="SM00421">
    <property type="entry name" value="HTH_LUXR"/>
    <property type="match status" value="1"/>
</dbReference>
<organism evidence="4 5">
    <name type="scientific">Reichenbachiella ulvae</name>
    <dbReference type="NCBI Taxonomy" id="2980104"/>
    <lineage>
        <taxon>Bacteria</taxon>
        <taxon>Pseudomonadati</taxon>
        <taxon>Bacteroidota</taxon>
        <taxon>Cytophagia</taxon>
        <taxon>Cytophagales</taxon>
        <taxon>Reichenbachiellaceae</taxon>
        <taxon>Reichenbachiella</taxon>
    </lineage>
</organism>
<evidence type="ECO:0000256" key="1">
    <source>
        <dbReference type="SAM" id="Coils"/>
    </source>
</evidence>
<keyword evidence="2" id="KW-1133">Transmembrane helix</keyword>
<dbReference type="InterPro" id="IPR013783">
    <property type="entry name" value="Ig-like_fold"/>
</dbReference>